<comment type="caution">
    <text evidence="2">The sequence shown here is derived from an EMBL/GenBank/DDBJ whole genome shotgun (WGS) entry which is preliminary data.</text>
</comment>
<proteinExistence type="predicted"/>
<gene>
    <name evidence="2" type="ORF">AAFH49_21900</name>
</gene>
<evidence type="ECO:0000256" key="1">
    <source>
        <dbReference type="SAM" id="SignalP"/>
    </source>
</evidence>
<reference evidence="2 3" key="1">
    <citation type="journal article" date="2018" name="Arch. Microbiol.">
        <title>Hymenobacter segetis sp. nov., isolated from soil.</title>
        <authorList>
            <person name="Ten L.N."/>
            <person name="Lim S.J."/>
            <person name="Kim B.O."/>
            <person name="Kang I.K."/>
            <person name="Jung H.Y."/>
        </authorList>
    </citation>
    <scope>NUCLEOTIDE SEQUENCE [LARGE SCALE GENOMIC DNA]</scope>
    <source>
        <strain evidence="2 3">S7-3-11</strain>
    </source>
</reference>
<dbReference type="Gene3D" id="2.120.10.30">
    <property type="entry name" value="TolB, C-terminal domain"/>
    <property type="match status" value="1"/>
</dbReference>
<dbReference type="Proteomes" id="UP001479606">
    <property type="component" value="Unassembled WGS sequence"/>
</dbReference>
<feature type="signal peptide" evidence="1">
    <location>
        <begin position="1"/>
        <end position="18"/>
    </location>
</feature>
<evidence type="ECO:0000313" key="3">
    <source>
        <dbReference type="Proteomes" id="UP001479606"/>
    </source>
</evidence>
<evidence type="ECO:0000313" key="2">
    <source>
        <dbReference type="EMBL" id="MEL5996880.1"/>
    </source>
</evidence>
<dbReference type="InterPro" id="IPR011659">
    <property type="entry name" value="WD40"/>
</dbReference>
<protein>
    <submittedName>
        <fullName evidence="2">Peptidase S9</fullName>
    </submittedName>
</protein>
<feature type="chain" id="PRO_5046552993" evidence="1">
    <location>
        <begin position="19"/>
        <end position="166"/>
    </location>
</feature>
<dbReference type="InterPro" id="IPR011042">
    <property type="entry name" value="6-blade_b-propeller_TolB-like"/>
</dbReference>
<organism evidence="2 3">
    <name type="scientific">Hymenobacter segetis</name>
    <dbReference type="NCBI Taxonomy" id="2025509"/>
    <lineage>
        <taxon>Bacteria</taxon>
        <taxon>Pseudomonadati</taxon>
        <taxon>Bacteroidota</taxon>
        <taxon>Cytophagia</taxon>
        <taxon>Cytophagales</taxon>
        <taxon>Hymenobacteraceae</taxon>
        <taxon>Hymenobacter</taxon>
    </lineage>
</organism>
<accession>A0ABU9M273</accession>
<dbReference type="RefSeq" id="WP_425293353.1">
    <property type="nucleotide sequence ID" value="NZ_JBCEVZ010000104.1"/>
</dbReference>
<name>A0ABU9M273_9BACT</name>
<dbReference type="SUPFAM" id="SSF82171">
    <property type="entry name" value="DPP6 N-terminal domain-like"/>
    <property type="match status" value="1"/>
</dbReference>
<dbReference type="EMBL" id="JBCEVZ010000104">
    <property type="protein sequence ID" value="MEL5996880.1"/>
    <property type="molecule type" value="Genomic_DNA"/>
</dbReference>
<sequence length="166" mass="17775">MNKLFLSALALLPLAAAAQTPPPSSVLTPEKLWQLGRLGEMQVSPDGKTVAYTVTKYNLAENKGNADIWTVPVAGGTPKKITDTPGSENTLNWRPDGKLTFISGESGTDQLYVMSADGSGKAKLSDFPDQGLSNLKYAPKANFILYTQDVKSSPTTLDMFPDLPKA</sequence>
<keyword evidence="3" id="KW-1185">Reference proteome</keyword>
<feature type="non-terminal residue" evidence="2">
    <location>
        <position position="166"/>
    </location>
</feature>
<dbReference type="Pfam" id="PF07676">
    <property type="entry name" value="PD40"/>
    <property type="match status" value="2"/>
</dbReference>
<keyword evidence="1" id="KW-0732">Signal</keyword>